<dbReference type="Gene3D" id="3.90.1410.10">
    <property type="entry name" value="set domain protein methyltransferase, domain 1"/>
    <property type="match status" value="1"/>
</dbReference>
<name>A0AAP0LC47_9MAGN</name>
<sequence length="525" mass="58423">MTRRLRALKRWMASQGIDSSDGLEIRDDDAGIRVVSTRDLGEGEAVARIPKSACLTARASGAREAIEEAGLGGSLGLAAAVMYERALGEESAWAGYLQALPRREAVPVAWEAGEIDEFLVGTELHKTVKEDKALIYEDWKECILPLLSSAPLKLEPRSFGYDQYVDAKSLVASRSFEIDNYHGFGMVPLADLFNHKTGAENVHFTNVSSDSESDNDQNVEDQNGHYDDYSDNLSTDDLPSEINGSPTFFSGETCGNGNNMEDASSSEVDLSVLEMIIVKGVKSGDEVFNTYGSMGNAALLHRYGFTELDNPYDIVNIDLKLVIDWSSSQFSSRYTRARVSMWRRFDLSGCVSQNSEYFEISSEGEPQLELLILLYVIFLPDGVYHKLNQMVMPSGDISKAISTILSVKHNTSISLEDLDMVKDCLLIDKVCRGLVSLAEIRERYYGETSLDDDEKKLMNCCKSNKKLYHSLVLEYSHLAFLYSFLPRERGRTRRMATFSSDGRFGLRSCPDCGKGGLTPEQRGER</sequence>
<dbReference type="PANTHER" id="PTHR13271">
    <property type="entry name" value="UNCHARACTERIZED PUTATIVE METHYLTRANSFERASE"/>
    <property type="match status" value="1"/>
</dbReference>
<dbReference type="InterPro" id="IPR046341">
    <property type="entry name" value="SET_dom_sf"/>
</dbReference>
<feature type="domain" description="SET" evidence="3">
    <location>
        <begin position="21"/>
        <end position="292"/>
    </location>
</feature>
<keyword evidence="1" id="KW-0949">S-adenosyl-L-methionine</keyword>
<evidence type="ECO:0000313" key="5">
    <source>
        <dbReference type="Proteomes" id="UP001419268"/>
    </source>
</evidence>
<dbReference type="EC" id="2.1.1.-" evidence="1"/>
<keyword evidence="1" id="KW-0539">Nucleus</keyword>
<dbReference type="EMBL" id="JBBNAG010000001">
    <property type="protein sequence ID" value="KAK9167733.1"/>
    <property type="molecule type" value="Genomic_DNA"/>
</dbReference>
<dbReference type="AlphaFoldDB" id="A0AAP0LC47"/>
<organism evidence="4 5">
    <name type="scientific">Stephania cephalantha</name>
    <dbReference type="NCBI Taxonomy" id="152367"/>
    <lineage>
        <taxon>Eukaryota</taxon>
        <taxon>Viridiplantae</taxon>
        <taxon>Streptophyta</taxon>
        <taxon>Embryophyta</taxon>
        <taxon>Tracheophyta</taxon>
        <taxon>Spermatophyta</taxon>
        <taxon>Magnoliopsida</taxon>
        <taxon>Ranunculales</taxon>
        <taxon>Menispermaceae</taxon>
        <taxon>Menispermoideae</taxon>
        <taxon>Cissampelideae</taxon>
        <taxon>Stephania</taxon>
    </lineage>
</organism>
<dbReference type="InterPro" id="IPR050600">
    <property type="entry name" value="SETD3_SETD6_MTase"/>
</dbReference>
<comment type="similarity">
    <text evidence="1">Belongs to the class V-like SAM-binding methyltransferase superfamily. Histone-lysine methyltransferase family. SETD6 subfamily.</text>
</comment>
<dbReference type="CDD" id="cd10527">
    <property type="entry name" value="SET_LSMT"/>
    <property type="match status" value="1"/>
</dbReference>
<comment type="subcellular location">
    <subcellularLocation>
        <location evidence="1">Nucleus</location>
    </subcellularLocation>
</comment>
<evidence type="ECO:0000256" key="2">
    <source>
        <dbReference type="SAM" id="MobiDB-lite"/>
    </source>
</evidence>
<dbReference type="PROSITE" id="PS50280">
    <property type="entry name" value="SET"/>
    <property type="match status" value="1"/>
</dbReference>
<dbReference type="PANTHER" id="PTHR13271:SF34">
    <property type="entry name" value="N-LYSINE METHYLTRANSFERASE SETD6"/>
    <property type="match status" value="1"/>
</dbReference>
<dbReference type="PIRSF" id="PIRSF011771">
    <property type="entry name" value="RMS1_SET"/>
    <property type="match status" value="1"/>
</dbReference>
<evidence type="ECO:0000313" key="4">
    <source>
        <dbReference type="EMBL" id="KAK9167733.1"/>
    </source>
</evidence>
<protein>
    <recommendedName>
        <fullName evidence="1">N-lysine methyltransferase</fullName>
        <ecNumber evidence="1">2.1.1.-</ecNumber>
    </recommendedName>
</protein>
<evidence type="ECO:0000259" key="3">
    <source>
        <dbReference type="PROSITE" id="PS50280"/>
    </source>
</evidence>
<dbReference type="InterPro" id="IPR011383">
    <property type="entry name" value="N-lys_methylase_SETD6"/>
</dbReference>
<evidence type="ECO:0000256" key="1">
    <source>
        <dbReference type="PIRNR" id="PIRNR011771"/>
    </source>
</evidence>
<dbReference type="InterPro" id="IPR001214">
    <property type="entry name" value="SET_dom"/>
</dbReference>
<dbReference type="GO" id="GO:0016279">
    <property type="term" value="F:protein-lysine N-methyltransferase activity"/>
    <property type="evidence" value="ECO:0007669"/>
    <property type="project" value="UniProtKB-UniRule"/>
</dbReference>
<reference evidence="4 5" key="1">
    <citation type="submission" date="2024-01" db="EMBL/GenBank/DDBJ databases">
        <title>Genome assemblies of Stephania.</title>
        <authorList>
            <person name="Yang L."/>
        </authorList>
    </citation>
    <scope>NUCLEOTIDE SEQUENCE [LARGE SCALE GENOMIC DNA]</scope>
    <source>
        <strain evidence="4">JXDWG</strain>
        <tissue evidence="4">Leaf</tissue>
    </source>
</reference>
<proteinExistence type="inferred from homology"/>
<dbReference type="GO" id="GO:0032259">
    <property type="term" value="P:methylation"/>
    <property type="evidence" value="ECO:0007669"/>
    <property type="project" value="UniProtKB-KW"/>
</dbReference>
<gene>
    <name evidence="4" type="ORF">Scep_002924</name>
</gene>
<keyword evidence="5" id="KW-1185">Reference proteome</keyword>
<keyword evidence="1" id="KW-0808">Transferase</keyword>
<feature type="region of interest" description="Disordered" evidence="2">
    <location>
        <begin position="206"/>
        <end position="237"/>
    </location>
</feature>
<dbReference type="SUPFAM" id="SSF82199">
    <property type="entry name" value="SET domain"/>
    <property type="match status" value="2"/>
</dbReference>
<keyword evidence="1" id="KW-0489">Methyltransferase</keyword>
<dbReference type="Proteomes" id="UP001419268">
    <property type="component" value="Unassembled WGS sequence"/>
</dbReference>
<accession>A0AAP0LC47</accession>
<comment type="caution">
    <text evidence="4">The sequence shown here is derived from an EMBL/GenBank/DDBJ whole genome shotgun (WGS) entry which is preliminary data.</text>
</comment>
<dbReference type="GO" id="GO:0005634">
    <property type="term" value="C:nucleus"/>
    <property type="evidence" value="ECO:0007669"/>
    <property type="project" value="UniProtKB-SubCell"/>
</dbReference>
<comment type="function">
    <text evidence="1">Protein-lysine N-methyltransferase.</text>
</comment>